<proteinExistence type="predicted"/>
<gene>
    <name evidence="2" type="ORF">Sradi_4954900</name>
</gene>
<evidence type="ECO:0000256" key="1">
    <source>
        <dbReference type="SAM" id="MobiDB-lite"/>
    </source>
</evidence>
<sequence>MNITNLITINRYGIYRGVNESSSSRARPFLVSSSSSSIVGVRARARARRAYTDRARARCDELELELSSLNSSCFAHNELTKPTVRRRNGKTGQSTSRR</sequence>
<dbReference type="AlphaFoldDB" id="A0AAW2MGS4"/>
<feature type="region of interest" description="Disordered" evidence="1">
    <location>
        <begin position="77"/>
        <end position="98"/>
    </location>
</feature>
<name>A0AAW2MGS4_SESRA</name>
<reference evidence="2" key="2">
    <citation type="journal article" date="2024" name="Plant">
        <title>Genomic evolution and insights into agronomic trait innovations of Sesamum species.</title>
        <authorList>
            <person name="Miao H."/>
            <person name="Wang L."/>
            <person name="Qu L."/>
            <person name="Liu H."/>
            <person name="Sun Y."/>
            <person name="Le M."/>
            <person name="Wang Q."/>
            <person name="Wei S."/>
            <person name="Zheng Y."/>
            <person name="Lin W."/>
            <person name="Duan Y."/>
            <person name="Cao H."/>
            <person name="Xiong S."/>
            <person name="Wang X."/>
            <person name="Wei L."/>
            <person name="Li C."/>
            <person name="Ma Q."/>
            <person name="Ju M."/>
            <person name="Zhao R."/>
            <person name="Li G."/>
            <person name="Mu C."/>
            <person name="Tian Q."/>
            <person name="Mei H."/>
            <person name="Zhang T."/>
            <person name="Gao T."/>
            <person name="Zhang H."/>
        </authorList>
    </citation>
    <scope>NUCLEOTIDE SEQUENCE</scope>
    <source>
        <strain evidence="2">G02</strain>
    </source>
</reference>
<protein>
    <submittedName>
        <fullName evidence="2">Uncharacterized protein</fullName>
    </submittedName>
</protein>
<organism evidence="2">
    <name type="scientific">Sesamum radiatum</name>
    <name type="common">Black benniseed</name>
    <dbReference type="NCBI Taxonomy" id="300843"/>
    <lineage>
        <taxon>Eukaryota</taxon>
        <taxon>Viridiplantae</taxon>
        <taxon>Streptophyta</taxon>
        <taxon>Embryophyta</taxon>
        <taxon>Tracheophyta</taxon>
        <taxon>Spermatophyta</taxon>
        <taxon>Magnoliopsida</taxon>
        <taxon>eudicotyledons</taxon>
        <taxon>Gunneridae</taxon>
        <taxon>Pentapetalae</taxon>
        <taxon>asterids</taxon>
        <taxon>lamiids</taxon>
        <taxon>Lamiales</taxon>
        <taxon>Pedaliaceae</taxon>
        <taxon>Sesamum</taxon>
    </lineage>
</organism>
<reference evidence="2" key="1">
    <citation type="submission" date="2020-06" db="EMBL/GenBank/DDBJ databases">
        <authorList>
            <person name="Li T."/>
            <person name="Hu X."/>
            <person name="Zhang T."/>
            <person name="Song X."/>
            <person name="Zhang H."/>
            <person name="Dai N."/>
            <person name="Sheng W."/>
            <person name="Hou X."/>
            <person name="Wei L."/>
        </authorList>
    </citation>
    <scope>NUCLEOTIDE SEQUENCE</scope>
    <source>
        <strain evidence="2">G02</strain>
        <tissue evidence="2">Leaf</tissue>
    </source>
</reference>
<comment type="caution">
    <text evidence="2">The sequence shown here is derived from an EMBL/GenBank/DDBJ whole genome shotgun (WGS) entry which is preliminary data.</text>
</comment>
<accession>A0AAW2MGS4</accession>
<dbReference type="EMBL" id="JACGWJ010000022">
    <property type="protein sequence ID" value="KAL0329682.1"/>
    <property type="molecule type" value="Genomic_DNA"/>
</dbReference>
<evidence type="ECO:0000313" key="2">
    <source>
        <dbReference type="EMBL" id="KAL0329682.1"/>
    </source>
</evidence>